<gene>
    <name evidence="2" type="ORF">DCAR_0519226</name>
</gene>
<dbReference type="InterPro" id="IPR013187">
    <property type="entry name" value="F-box-assoc_dom_typ3"/>
</dbReference>
<keyword evidence="3" id="KW-1185">Reference proteome</keyword>
<protein>
    <recommendedName>
        <fullName evidence="1">F-box domain-containing protein</fullName>
    </recommendedName>
</protein>
<dbReference type="NCBIfam" id="TIGR01640">
    <property type="entry name" value="F_box_assoc_1"/>
    <property type="match status" value="1"/>
</dbReference>
<dbReference type="Pfam" id="PF00646">
    <property type="entry name" value="F-box"/>
    <property type="match status" value="1"/>
</dbReference>
<dbReference type="Proteomes" id="UP000077755">
    <property type="component" value="Chromosome 5"/>
</dbReference>
<dbReference type="EMBL" id="CP093347">
    <property type="protein sequence ID" value="WOG99870.1"/>
    <property type="molecule type" value="Genomic_DNA"/>
</dbReference>
<reference evidence="2" key="2">
    <citation type="submission" date="2022-03" db="EMBL/GenBank/DDBJ databases">
        <title>Draft title - Genomic analysis of global carrot germplasm unveils the trajectory of domestication and the origin of high carotenoid orange carrot.</title>
        <authorList>
            <person name="Iorizzo M."/>
            <person name="Ellison S."/>
            <person name="Senalik D."/>
            <person name="Macko-Podgorni A."/>
            <person name="Grzebelus D."/>
            <person name="Bostan H."/>
            <person name="Rolling W."/>
            <person name="Curaba J."/>
            <person name="Simon P."/>
        </authorList>
    </citation>
    <scope>NUCLEOTIDE SEQUENCE</scope>
    <source>
        <tissue evidence="2">Leaf</tissue>
    </source>
</reference>
<accession>A0AAF1B152</accession>
<dbReference type="SMART" id="SM00256">
    <property type="entry name" value="FBOX"/>
    <property type="match status" value="1"/>
</dbReference>
<feature type="domain" description="F-box" evidence="1">
    <location>
        <begin position="15"/>
        <end position="54"/>
    </location>
</feature>
<dbReference type="InterPro" id="IPR001810">
    <property type="entry name" value="F-box_dom"/>
</dbReference>
<dbReference type="Pfam" id="PF08268">
    <property type="entry name" value="FBA_3"/>
    <property type="match status" value="1"/>
</dbReference>
<dbReference type="PANTHER" id="PTHR31672">
    <property type="entry name" value="BNACNNG10540D PROTEIN"/>
    <property type="match status" value="1"/>
</dbReference>
<evidence type="ECO:0000313" key="3">
    <source>
        <dbReference type="Proteomes" id="UP000077755"/>
    </source>
</evidence>
<organism evidence="2 3">
    <name type="scientific">Daucus carota subsp. sativus</name>
    <name type="common">Carrot</name>
    <dbReference type="NCBI Taxonomy" id="79200"/>
    <lineage>
        <taxon>Eukaryota</taxon>
        <taxon>Viridiplantae</taxon>
        <taxon>Streptophyta</taxon>
        <taxon>Embryophyta</taxon>
        <taxon>Tracheophyta</taxon>
        <taxon>Spermatophyta</taxon>
        <taxon>Magnoliopsida</taxon>
        <taxon>eudicotyledons</taxon>
        <taxon>Gunneridae</taxon>
        <taxon>Pentapetalae</taxon>
        <taxon>asterids</taxon>
        <taxon>campanulids</taxon>
        <taxon>Apiales</taxon>
        <taxon>Apiaceae</taxon>
        <taxon>Apioideae</taxon>
        <taxon>Scandiceae</taxon>
        <taxon>Daucinae</taxon>
        <taxon>Daucus</taxon>
        <taxon>Daucus sect. Daucus</taxon>
    </lineage>
</organism>
<sequence>MGKKERANKSILDEFSVDLMINIFIRLPVKTLLKFRRVSKYWCNIIDDPLFTHMHHDFGEVQQKTLLLGALDWPATTALRDSDTEEAMVIDAAKVPMAMFEPGCAFGSCNGLMYFTRNFSDNIVVSNPLRSQFTILPPLPTETCYCKDSDSAIGLGFDSATKTFKMVTSYKTRLSAYCTLVHTLGTTSWREVSGVPAAYCCDSDEKSVFVHGFLHWMTKPLRIQDCEGRILAFDVSKETFKVIPSPEINYEKHSEIERLLRILDINGNLAMLDLSVWNTIDIRVMDYETQLWCKEYTIDITIVGSIYNVSTQVVGHCNHNEILFSFVNKNYSGSIVSYWSYSMKTGDLNKWGDVWGSHPRVYSLKGTLISIPGAVEVS</sequence>
<dbReference type="SUPFAM" id="SSF81383">
    <property type="entry name" value="F-box domain"/>
    <property type="match status" value="1"/>
</dbReference>
<evidence type="ECO:0000259" key="1">
    <source>
        <dbReference type="SMART" id="SM00256"/>
    </source>
</evidence>
<dbReference type="InterPro" id="IPR050796">
    <property type="entry name" value="SCF_F-box_component"/>
</dbReference>
<dbReference type="InterPro" id="IPR017451">
    <property type="entry name" value="F-box-assoc_interact_dom"/>
</dbReference>
<dbReference type="AlphaFoldDB" id="A0AAF1B152"/>
<proteinExistence type="predicted"/>
<evidence type="ECO:0000313" key="2">
    <source>
        <dbReference type="EMBL" id="WOG99870.1"/>
    </source>
</evidence>
<dbReference type="Gene3D" id="1.20.1280.50">
    <property type="match status" value="1"/>
</dbReference>
<dbReference type="InterPro" id="IPR036047">
    <property type="entry name" value="F-box-like_dom_sf"/>
</dbReference>
<reference evidence="2" key="1">
    <citation type="journal article" date="2016" name="Nat. Genet.">
        <title>A high-quality carrot genome assembly provides new insights into carotenoid accumulation and asterid genome evolution.</title>
        <authorList>
            <person name="Iorizzo M."/>
            <person name="Ellison S."/>
            <person name="Senalik D."/>
            <person name="Zeng P."/>
            <person name="Satapoomin P."/>
            <person name="Huang J."/>
            <person name="Bowman M."/>
            <person name="Iovene M."/>
            <person name="Sanseverino W."/>
            <person name="Cavagnaro P."/>
            <person name="Yildiz M."/>
            <person name="Macko-Podgorni A."/>
            <person name="Moranska E."/>
            <person name="Grzebelus E."/>
            <person name="Grzebelus D."/>
            <person name="Ashrafi H."/>
            <person name="Zheng Z."/>
            <person name="Cheng S."/>
            <person name="Spooner D."/>
            <person name="Van Deynze A."/>
            <person name="Simon P."/>
        </authorList>
    </citation>
    <scope>NUCLEOTIDE SEQUENCE</scope>
    <source>
        <tissue evidence="2">Leaf</tissue>
    </source>
</reference>
<name>A0AAF1B152_DAUCS</name>
<dbReference type="PANTHER" id="PTHR31672:SF13">
    <property type="entry name" value="F-BOX PROTEIN CPR30-LIKE"/>
    <property type="match status" value="1"/>
</dbReference>